<name>A0ABT0MHG5_9GAMM</name>
<dbReference type="PANTHER" id="PTHR34477">
    <property type="entry name" value="UPF0213 PROTEIN YHBQ"/>
    <property type="match status" value="1"/>
</dbReference>
<feature type="domain" description="GIY-YIG" evidence="2">
    <location>
        <begin position="3"/>
        <end position="79"/>
    </location>
</feature>
<dbReference type="PROSITE" id="PS50164">
    <property type="entry name" value="GIY_YIG"/>
    <property type="match status" value="1"/>
</dbReference>
<evidence type="ECO:0000313" key="4">
    <source>
        <dbReference type="Proteomes" id="UP001431217"/>
    </source>
</evidence>
<comment type="caution">
    <text evidence="3">The sequence shown here is derived from an EMBL/GenBank/DDBJ whole genome shotgun (WGS) entry which is preliminary data.</text>
</comment>
<evidence type="ECO:0000313" key="3">
    <source>
        <dbReference type="EMBL" id="MCL1633745.1"/>
    </source>
</evidence>
<dbReference type="PANTHER" id="PTHR34477:SF5">
    <property type="entry name" value="BSL5627 PROTEIN"/>
    <property type="match status" value="1"/>
</dbReference>
<gene>
    <name evidence="3" type="ORF">M2650_03680</name>
</gene>
<dbReference type="Gene3D" id="3.40.1440.10">
    <property type="entry name" value="GIY-YIG endonuclease"/>
    <property type="match status" value="1"/>
</dbReference>
<dbReference type="CDD" id="cd10448">
    <property type="entry name" value="GIY-YIG_unchar_3"/>
    <property type="match status" value="1"/>
</dbReference>
<dbReference type="InterPro" id="IPR050190">
    <property type="entry name" value="UPF0213_domain"/>
</dbReference>
<comment type="similarity">
    <text evidence="1">Belongs to the UPF0213 family.</text>
</comment>
<evidence type="ECO:0000256" key="1">
    <source>
        <dbReference type="ARBA" id="ARBA00007435"/>
    </source>
</evidence>
<organism evidence="3 4">
    <name type="scientific">Luteimonas galliterrae</name>
    <dbReference type="NCBI Taxonomy" id="2940486"/>
    <lineage>
        <taxon>Bacteria</taxon>
        <taxon>Pseudomonadati</taxon>
        <taxon>Pseudomonadota</taxon>
        <taxon>Gammaproteobacteria</taxon>
        <taxon>Lysobacterales</taxon>
        <taxon>Lysobacteraceae</taxon>
        <taxon>Luteimonas</taxon>
    </lineage>
</organism>
<sequence>MEKQPAVYIKARDRNATLYLGVTSNLVGRTWLHREHIVDGFTKKYDIGKLAWYELHGDMVSAITREKQIKKWNRAWKVRLIEEKNPYWNDHWDEITGQSKVTGFPPSRE</sequence>
<dbReference type="InterPro" id="IPR035901">
    <property type="entry name" value="GIY-YIG_endonuc_sf"/>
</dbReference>
<dbReference type="InterPro" id="IPR000305">
    <property type="entry name" value="GIY-YIG_endonuc"/>
</dbReference>
<proteinExistence type="inferred from homology"/>
<accession>A0ABT0MHG5</accession>
<dbReference type="RefSeq" id="WP_249471319.1">
    <property type="nucleotide sequence ID" value="NZ_JAMBEP010000001.1"/>
</dbReference>
<evidence type="ECO:0000259" key="2">
    <source>
        <dbReference type="PROSITE" id="PS50164"/>
    </source>
</evidence>
<dbReference type="Proteomes" id="UP001431217">
    <property type="component" value="Unassembled WGS sequence"/>
</dbReference>
<dbReference type="EMBL" id="JAMBEP010000001">
    <property type="protein sequence ID" value="MCL1633745.1"/>
    <property type="molecule type" value="Genomic_DNA"/>
</dbReference>
<dbReference type="SUPFAM" id="SSF82771">
    <property type="entry name" value="GIY-YIG endonuclease"/>
    <property type="match status" value="1"/>
</dbReference>
<dbReference type="Pfam" id="PF01541">
    <property type="entry name" value="GIY-YIG"/>
    <property type="match status" value="1"/>
</dbReference>
<reference evidence="3 4" key="1">
    <citation type="submission" date="2022-05" db="EMBL/GenBank/DDBJ databases">
        <title>Luteimonas sp. SX5, whole genome shotgun sequencing project.</title>
        <authorList>
            <person name="Zhao G."/>
            <person name="Shen L."/>
        </authorList>
    </citation>
    <scope>NUCLEOTIDE SEQUENCE [LARGE SCALE GENOMIC DNA]</scope>
    <source>
        <strain evidence="3 4">SX5</strain>
    </source>
</reference>
<keyword evidence="4" id="KW-1185">Reference proteome</keyword>
<protein>
    <submittedName>
        <fullName evidence="3">GIY-YIG nuclease family protein</fullName>
    </submittedName>
</protein>